<dbReference type="RefSeq" id="WP_286216952.1">
    <property type="nucleotide sequence ID" value="NZ_AP027729.1"/>
</dbReference>
<dbReference type="SMART" id="SM00862">
    <property type="entry name" value="Trans_reg_C"/>
    <property type="match status" value="1"/>
</dbReference>
<reference evidence="5" key="1">
    <citation type="journal article" date="2019" name="Int. J. Syst. Evol. Microbiol.">
        <title>The Global Catalogue of Microorganisms (GCM) 10K type strain sequencing project: providing services to taxonomists for standard genome sequencing and annotation.</title>
        <authorList>
            <consortium name="The Broad Institute Genomics Platform"/>
            <consortium name="The Broad Institute Genome Sequencing Center for Infectious Disease"/>
            <person name="Wu L."/>
            <person name="Ma J."/>
        </authorList>
    </citation>
    <scope>NUCLEOTIDE SEQUENCE [LARGE SCALE GENOMIC DNA]</scope>
    <source>
        <strain evidence="5">NBRC 108565</strain>
    </source>
</reference>
<dbReference type="CDD" id="cd00383">
    <property type="entry name" value="trans_reg_C"/>
    <property type="match status" value="1"/>
</dbReference>
<proteinExistence type="predicted"/>
<dbReference type="InterPro" id="IPR036388">
    <property type="entry name" value="WH-like_DNA-bd_sf"/>
</dbReference>
<feature type="DNA-binding region" description="OmpR/PhoB-type" evidence="2">
    <location>
        <begin position="1"/>
        <end position="86"/>
    </location>
</feature>
<dbReference type="Gene3D" id="1.10.10.10">
    <property type="entry name" value="Winged helix-like DNA-binding domain superfamily/Winged helix DNA-binding domain"/>
    <property type="match status" value="1"/>
</dbReference>
<evidence type="ECO:0000256" key="2">
    <source>
        <dbReference type="PROSITE-ProRule" id="PRU01091"/>
    </source>
</evidence>
<dbReference type="InterPro" id="IPR001867">
    <property type="entry name" value="OmpR/PhoB-type_DNA-bd"/>
</dbReference>
<keyword evidence="5" id="KW-1185">Reference proteome</keyword>
<evidence type="ECO:0000256" key="1">
    <source>
        <dbReference type="ARBA" id="ARBA00023125"/>
    </source>
</evidence>
<dbReference type="Proteomes" id="UP001321475">
    <property type="component" value="Chromosome"/>
</dbReference>
<dbReference type="Pfam" id="PF00486">
    <property type="entry name" value="Trans_reg_C"/>
    <property type="match status" value="1"/>
</dbReference>
<keyword evidence="1 2" id="KW-0238">DNA-binding</keyword>
<dbReference type="SUPFAM" id="SSF46894">
    <property type="entry name" value="C-terminal effector domain of the bipartite response regulators"/>
    <property type="match status" value="1"/>
</dbReference>
<dbReference type="InterPro" id="IPR016032">
    <property type="entry name" value="Sig_transdc_resp-reg_C-effctor"/>
</dbReference>
<dbReference type="PROSITE" id="PS51755">
    <property type="entry name" value="OMPR_PHOB"/>
    <property type="match status" value="1"/>
</dbReference>
<protein>
    <recommendedName>
        <fullName evidence="3">OmpR/PhoB-type domain-containing protein</fullName>
    </recommendedName>
</protein>
<evidence type="ECO:0000313" key="5">
    <source>
        <dbReference type="Proteomes" id="UP001321475"/>
    </source>
</evidence>
<dbReference type="EMBL" id="AP027729">
    <property type="protein sequence ID" value="BDZ42472.1"/>
    <property type="molecule type" value="Genomic_DNA"/>
</dbReference>
<evidence type="ECO:0000259" key="3">
    <source>
        <dbReference type="PROSITE" id="PS51755"/>
    </source>
</evidence>
<gene>
    <name evidence="4" type="ORF">GCM10025865_17710</name>
</gene>
<accession>A0ABM8G2V3</accession>
<name>A0ABM8G2V3_9CELL</name>
<sequence>MDPARRTVLVDGTERHLTARETHLLTHLALHSDRIVPRSELLGSVWRDEGLRSDTRTVDVHVRRIREKLGVAAIRTARGIGYGIASDVAIEVREPLAS</sequence>
<feature type="domain" description="OmpR/PhoB-type" evidence="3">
    <location>
        <begin position="1"/>
        <end position="86"/>
    </location>
</feature>
<evidence type="ECO:0000313" key="4">
    <source>
        <dbReference type="EMBL" id="BDZ42472.1"/>
    </source>
</evidence>
<organism evidence="4 5">
    <name type="scientific">Paraoerskovia sediminicola</name>
    <dbReference type="NCBI Taxonomy" id="1138587"/>
    <lineage>
        <taxon>Bacteria</taxon>
        <taxon>Bacillati</taxon>
        <taxon>Actinomycetota</taxon>
        <taxon>Actinomycetes</taxon>
        <taxon>Micrococcales</taxon>
        <taxon>Cellulomonadaceae</taxon>
        <taxon>Paraoerskovia</taxon>
    </lineage>
</organism>